<dbReference type="Pfam" id="PF00440">
    <property type="entry name" value="TetR_N"/>
    <property type="match status" value="1"/>
</dbReference>
<dbReference type="GO" id="GO:0003700">
    <property type="term" value="F:DNA-binding transcription factor activity"/>
    <property type="evidence" value="ECO:0007669"/>
    <property type="project" value="TreeGrafter"/>
</dbReference>
<dbReference type="PRINTS" id="PR00455">
    <property type="entry name" value="HTHTETR"/>
</dbReference>
<dbReference type="PROSITE" id="PS01081">
    <property type="entry name" value="HTH_TETR_1"/>
    <property type="match status" value="1"/>
</dbReference>
<keyword evidence="2 4" id="KW-0238">DNA-binding</keyword>
<evidence type="ECO:0000256" key="2">
    <source>
        <dbReference type="ARBA" id="ARBA00023125"/>
    </source>
</evidence>
<dbReference type="RefSeq" id="WP_223842859.1">
    <property type="nucleotide sequence ID" value="NZ_AQUL01000001.1"/>
</dbReference>
<dbReference type="Proteomes" id="UP000062973">
    <property type="component" value="Chromosome"/>
</dbReference>
<gene>
    <name evidence="6" type="ORF">AMETH_3792</name>
</gene>
<dbReference type="InterPro" id="IPR023772">
    <property type="entry name" value="DNA-bd_HTH_TetR-type_CS"/>
</dbReference>
<dbReference type="InterPro" id="IPR050109">
    <property type="entry name" value="HTH-type_TetR-like_transc_reg"/>
</dbReference>
<dbReference type="SUPFAM" id="SSF46689">
    <property type="entry name" value="Homeodomain-like"/>
    <property type="match status" value="1"/>
</dbReference>
<dbReference type="PANTHER" id="PTHR30055">
    <property type="entry name" value="HTH-TYPE TRANSCRIPTIONAL REGULATOR RUTR"/>
    <property type="match status" value="1"/>
</dbReference>
<dbReference type="PATRIC" id="fig|1068978.7.peg.4055"/>
<feature type="DNA-binding region" description="H-T-H motif" evidence="4">
    <location>
        <begin position="33"/>
        <end position="52"/>
    </location>
</feature>
<evidence type="ECO:0000259" key="5">
    <source>
        <dbReference type="PROSITE" id="PS50977"/>
    </source>
</evidence>
<evidence type="ECO:0000313" key="7">
    <source>
        <dbReference type="Proteomes" id="UP000062973"/>
    </source>
</evidence>
<dbReference type="STRING" id="1068978.AMETH_3792"/>
<protein>
    <submittedName>
        <fullName evidence="6">TetR family transcriptional regulator</fullName>
    </submittedName>
</protein>
<evidence type="ECO:0000313" key="6">
    <source>
        <dbReference type="EMBL" id="AIJ23884.1"/>
    </source>
</evidence>
<proteinExistence type="predicted"/>
<dbReference type="AlphaFoldDB" id="A0A076MT80"/>
<name>A0A076MT80_AMYME</name>
<dbReference type="KEGG" id="amq:AMETH_3792"/>
<keyword evidence="7" id="KW-1185">Reference proteome</keyword>
<accession>A0A076MT80</accession>
<dbReference type="InterPro" id="IPR009057">
    <property type="entry name" value="Homeodomain-like_sf"/>
</dbReference>
<organism evidence="6 7">
    <name type="scientific">Amycolatopsis methanolica 239</name>
    <dbReference type="NCBI Taxonomy" id="1068978"/>
    <lineage>
        <taxon>Bacteria</taxon>
        <taxon>Bacillati</taxon>
        <taxon>Actinomycetota</taxon>
        <taxon>Actinomycetes</taxon>
        <taxon>Pseudonocardiales</taxon>
        <taxon>Pseudonocardiaceae</taxon>
        <taxon>Amycolatopsis</taxon>
        <taxon>Amycolatopsis methanolica group</taxon>
    </lineage>
</organism>
<dbReference type="PROSITE" id="PS50977">
    <property type="entry name" value="HTH_TETR_2"/>
    <property type="match status" value="1"/>
</dbReference>
<keyword evidence="1" id="KW-0805">Transcription regulation</keyword>
<evidence type="ECO:0000256" key="1">
    <source>
        <dbReference type="ARBA" id="ARBA00023015"/>
    </source>
</evidence>
<dbReference type="eggNOG" id="COG1309">
    <property type="taxonomic scope" value="Bacteria"/>
</dbReference>
<dbReference type="HOGENOM" id="CLU_069356_2_3_11"/>
<dbReference type="PANTHER" id="PTHR30055:SF234">
    <property type="entry name" value="HTH-TYPE TRANSCRIPTIONAL REGULATOR BETI"/>
    <property type="match status" value="1"/>
</dbReference>
<dbReference type="Gene3D" id="1.10.357.10">
    <property type="entry name" value="Tetracycline Repressor, domain 2"/>
    <property type="match status" value="1"/>
</dbReference>
<evidence type="ECO:0000256" key="4">
    <source>
        <dbReference type="PROSITE-ProRule" id="PRU00335"/>
    </source>
</evidence>
<reference evidence="6 7" key="1">
    <citation type="submission" date="2014-07" db="EMBL/GenBank/DDBJ databases">
        <title>Whole Genome Sequence of the Amycolatopsis methanolica 239.</title>
        <authorList>
            <person name="Tang B."/>
        </authorList>
    </citation>
    <scope>NUCLEOTIDE SEQUENCE [LARGE SCALE GENOMIC DNA]</scope>
    <source>
        <strain evidence="6 7">239</strain>
    </source>
</reference>
<feature type="domain" description="HTH tetR-type" evidence="5">
    <location>
        <begin position="10"/>
        <end position="70"/>
    </location>
</feature>
<dbReference type="GO" id="GO:0000976">
    <property type="term" value="F:transcription cis-regulatory region binding"/>
    <property type="evidence" value="ECO:0007669"/>
    <property type="project" value="TreeGrafter"/>
</dbReference>
<dbReference type="EMBL" id="CP009110">
    <property type="protein sequence ID" value="AIJ23884.1"/>
    <property type="molecule type" value="Genomic_DNA"/>
</dbReference>
<keyword evidence="3" id="KW-0804">Transcription</keyword>
<dbReference type="InterPro" id="IPR001647">
    <property type="entry name" value="HTH_TetR"/>
</dbReference>
<evidence type="ECO:0000256" key="3">
    <source>
        <dbReference type="ARBA" id="ARBA00023163"/>
    </source>
</evidence>
<sequence length="199" mass="21874">MNSATTRRMAATAARITTVARQLTAERGLTGFTVEEVCERAGISRRTFFNYFATKDDAVLGRSAHRDDHDLVEGFLAAGGDLVDDLVRLTAGRWVRADITVEKCREVQAAVEREPRLLARFFEQLLRDEQSDVELVERREGLPAGDLRAAAAVQIVGALAGASVREFLREGNTTSFGDLLTRRLAAARALLSPDTERTP</sequence>